<dbReference type="Proteomes" id="UP001319080">
    <property type="component" value="Unassembled WGS sequence"/>
</dbReference>
<dbReference type="Pfam" id="PF07883">
    <property type="entry name" value="Cupin_2"/>
    <property type="match status" value="1"/>
</dbReference>
<organism evidence="2 3">
    <name type="scientific">Dawidia cretensis</name>
    <dbReference type="NCBI Taxonomy" id="2782350"/>
    <lineage>
        <taxon>Bacteria</taxon>
        <taxon>Pseudomonadati</taxon>
        <taxon>Bacteroidota</taxon>
        <taxon>Cytophagia</taxon>
        <taxon>Cytophagales</taxon>
        <taxon>Chryseotaleaceae</taxon>
        <taxon>Dawidia</taxon>
    </lineage>
</organism>
<feature type="domain" description="Cupin type-2" evidence="1">
    <location>
        <begin position="37"/>
        <end position="86"/>
    </location>
</feature>
<reference evidence="2 3" key="1">
    <citation type="submission" date="2021-05" db="EMBL/GenBank/DDBJ databases">
        <title>A Polyphasic approach of four new species of the genus Ohtaekwangia: Ohtaekwangia histidinii sp. nov., Ohtaekwangia cretensis sp. nov., Ohtaekwangia indiensis sp. nov., Ohtaekwangia reichenbachii sp. nov. from diverse environment.</title>
        <authorList>
            <person name="Octaviana S."/>
        </authorList>
    </citation>
    <scope>NUCLEOTIDE SEQUENCE [LARGE SCALE GENOMIC DNA]</scope>
    <source>
        <strain evidence="2 3">PWU5</strain>
    </source>
</reference>
<dbReference type="InterPro" id="IPR014710">
    <property type="entry name" value="RmlC-like_jellyroll"/>
</dbReference>
<accession>A0AAP2DZ20</accession>
<dbReference type="RefSeq" id="WP_254084276.1">
    <property type="nucleotide sequence ID" value="NZ_JAHESE010000008.1"/>
</dbReference>
<protein>
    <submittedName>
        <fullName evidence="2">Cupin domain-containing protein</fullName>
    </submittedName>
</protein>
<gene>
    <name evidence="2" type="ORF">KK062_10630</name>
</gene>
<dbReference type="SUPFAM" id="SSF51182">
    <property type="entry name" value="RmlC-like cupins"/>
    <property type="match status" value="1"/>
</dbReference>
<sequence>MNMPLHIEERALYQNDLFKVVQLAGAERQRLRTRYATGEQFMIVKKGRLIIHLNGTDHELSRGKTLVVPAGQPYGLRAMTSFEVISVMGPSVVTTFADE</sequence>
<name>A0AAP2DZ20_9BACT</name>
<dbReference type="InterPro" id="IPR011051">
    <property type="entry name" value="RmlC_Cupin_sf"/>
</dbReference>
<dbReference type="InterPro" id="IPR013096">
    <property type="entry name" value="Cupin_2"/>
</dbReference>
<dbReference type="AlphaFoldDB" id="A0AAP2DZ20"/>
<proteinExistence type="predicted"/>
<comment type="caution">
    <text evidence="2">The sequence shown here is derived from an EMBL/GenBank/DDBJ whole genome shotgun (WGS) entry which is preliminary data.</text>
</comment>
<evidence type="ECO:0000259" key="1">
    <source>
        <dbReference type="Pfam" id="PF07883"/>
    </source>
</evidence>
<dbReference type="Gene3D" id="2.60.120.10">
    <property type="entry name" value="Jelly Rolls"/>
    <property type="match status" value="1"/>
</dbReference>
<dbReference type="EMBL" id="JAHESE010000008">
    <property type="protein sequence ID" value="MBT1708682.1"/>
    <property type="molecule type" value="Genomic_DNA"/>
</dbReference>
<keyword evidence="3" id="KW-1185">Reference proteome</keyword>
<evidence type="ECO:0000313" key="3">
    <source>
        <dbReference type="Proteomes" id="UP001319080"/>
    </source>
</evidence>
<evidence type="ECO:0000313" key="2">
    <source>
        <dbReference type="EMBL" id="MBT1708682.1"/>
    </source>
</evidence>